<feature type="region of interest" description="Disordered" evidence="5">
    <location>
        <begin position="298"/>
        <end position="323"/>
    </location>
</feature>
<dbReference type="InterPro" id="IPR011011">
    <property type="entry name" value="Znf_FYVE_PHD"/>
</dbReference>
<name>A0A6G0XLU3_9STRA</name>
<dbReference type="Proteomes" id="UP000481153">
    <property type="component" value="Unassembled WGS sequence"/>
</dbReference>
<dbReference type="AlphaFoldDB" id="A0A6G0XLU3"/>
<keyword evidence="3" id="KW-0862">Zinc</keyword>
<accession>A0A6G0XLU3</accession>
<dbReference type="EMBL" id="VJMJ01000038">
    <property type="protein sequence ID" value="KAF0741239.1"/>
    <property type="molecule type" value="Genomic_DNA"/>
</dbReference>
<keyword evidence="2 4" id="KW-0863">Zinc-finger</keyword>
<protein>
    <recommendedName>
        <fullName evidence="6">FYVE-type domain-containing protein</fullName>
    </recommendedName>
</protein>
<evidence type="ECO:0000256" key="4">
    <source>
        <dbReference type="PROSITE-ProRule" id="PRU00091"/>
    </source>
</evidence>
<feature type="compositionally biased region" description="Polar residues" evidence="5">
    <location>
        <begin position="304"/>
        <end position="315"/>
    </location>
</feature>
<dbReference type="PANTHER" id="PTHR43102:SF2">
    <property type="entry name" value="GAF DOMAIN-CONTAINING PROTEIN"/>
    <property type="match status" value="1"/>
</dbReference>
<evidence type="ECO:0000256" key="2">
    <source>
        <dbReference type="ARBA" id="ARBA00022771"/>
    </source>
</evidence>
<comment type="caution">
    <text evidence="7">The sequence shown here is derived from an EMBL/GenBank/DDBJ whole genome shotgun (WGS) entry which is preliminary data.</text>
</comment>
<feature type="region of interest" description="Disordered" evidence="5">
    <location>
        <begin position="635"/>
        <end position="666"/>
    </location>
</feature>
<reference evidence="7 8" key="1">
    <citation type="submission" date="2019-07" db="EMBL/GenBank/DDBJ databases">
        <title>Genomics analysis of Aphanomyces spp. identifies a new class of oomycete effector associated with host adaptation.</title>
        <authorList>
            <person name="Gaulin E."/>
        </authorList>
    </citation>
    <scope>NUCLEOTIDE SEQUENCE [LARGE SCALE GENOMIC DNA]</scope>
    <source>
        <strain evidence="7 8">ATCC 201684</strain>
    </source>
</reference>
<evidence type="ECO:0000256" key="5">
    <source>
        <dbReference type="SAM" id="MobiDB-lite"/>
    </source>
</evidence>
<evidence type="ECO:0000256" key="1">
    <source>
        <dbReference type="ARBA" id="ARBA00022723"/>
    </source>
</evidence>
<dbReference type="PROSITE" id="PS50178">
    <property type="entry name" value="ZF_FYVE"/>
    <property type="match status" value="2"/>
</dbReference>
<feature type="domain" description="FYVE-type" evidence="6">
    <location>
        <begin position="898"/>
        <end position="952"/>
    </location>
</feature>
<feature type="domain" description="FYVE-type" evidence="6">
    <location>
        <begin position="558"/>
        <end position="617"/>
    </location>
</feature>
<dbReference type="Gene3D" id="3.30.40.10">
    <property type="entry name" value="Zinc/RING finger domain, C3HC4 (zinc finger)"/>
    <property type="match status" value="2"/>
</dbReference>
<dbReference type="VEuPathDB" id="FungiDB:AeMF1_015730"/>
<dbReference type="InterPro" id="IPR017455">
    <property type="entry name" value="Znf_FYVE-rel"/>
</dbReference>
<feature type="compositionally biased region" description="Polar residues" evidence="5">
    <location>
        <begin position="965"/>
        <end position="974"/>
    </location>
</feature>
<dbReference type="PANTHER" id="PTHR43102">
    <property type="entry name" value="SLR1143 PROTEIN"/>
    <property type="match status" value="1"/>
</dbReference>
<keyword evidence="8" id="KW-1185">Reference proteome</keyword>
<evidence type="ECO:0000256" key="3">
    <source>
        <dbReference type="ARBA" id="ARBA00022833"/>
    </source>
</evidence>
<keyword evidence="1" id="KW-0479">Metal-binding</keyword>
<dbReference type="SUPFAM" id="SSF57903">
    <property type="entry name" value="FYVE/PHD zinc finger"/>
    <property type="match status" value="2"/>
</dbReference>
<sequence length="990" mass="109106">MSHVAISPELEASFIRCGATTKDFLLSHQATMSFMAEKDNVRLFDRRADDLYTMTGAITLAPNHFDTIVSILSTSSAPLFRFIMQELFDFIDAQVHYSRHGLSIHTLVIPEPNTTQPPRNLLYAKVNTAIDDHTFVSAWDSHPQLTDMLDSNTRTMPLSHSGMVVQDLGSSGIHVFMTFSEPCKDPSAAVSVANRLYLWLRGLSRLSYVCSSFLLSKLSLYTSCPHPTPSCTTCSKQFSESRPPLFCSVCATSKCSRCVRSFYLVQGCAPSEYHVCAACLAETTQGLSSADSSTDCSASDNASEGTHSSTFTDVASSGPRDVKLTPETVPEYLRTGRTAVNRLITLSETKMSFVRESNGIQVFSTVSASETTFKAVLVAPAYDIDHVLSMLAMNARDKHHFLMSKLFGRNFLQGFVLSSDFHNSLSLNWSIFKGNGGAAAPCDLVYMRYHERFSETKGVSAWQSVTIPGSESWATSRASAKDFTRLHGALWGFVLERRGVRDLVVSFIMSHPHQQLSPWTDVWISKISLSCLGYFCDTMVSYRVTEALASNGGMLMFDDSATQCYMCTRIFFILRSQLFCCLCAQAVCSKCCESTTMLQQGHAVDVRVCLICIGAMASSEGSQLAQSSSSLTSAPLRVSSNSSDPSPAPCTPAGRPPLLELNRPTDPIPMSTFRPRAMQPFLKRRNFRPVHEGNPYGVDFSEAIDDDTYSIRGTVMSAHSLQDILAFFNMETTDSFRYGMGLLFGSLFVDGRVLHETRLDTLNHMSVNWLVLRNPNSASAVPEHCDYVFVKANQMGLDNSNAFSVWQSVVLATHPPMPKGQSVPVERRTMHSFGFYFEDNHGGSVRLHAQTSCPIGLASSATKAWILKLTRSVRHVSEAVLCVQLSAILRTNGHVLAPHHRSDCVLCAKSFNFLRPKQVCFVCGQPVCKKCSSSKHLLQGSDVREARVCFLCCSVSSADRKSRSHNASQVSLDSQPPMRRDTSKGITLLP</sequence>
<evidence type="ECO:0000313" key="7">
    <source>
        <dbReference type="EMBL" id="KAF0741239.1"/>
    </source>
</evidence>
<dbReference type="Gene3D" id="3.30.530.20">
    <property type="match status" value="1"/>
</dbReference>
<dbReference type="InterPro" id="IPR000306">
    <property type="entry name" value="Znf_FYVE"/>
</dbReference>
<gene>
    <name evidence="7" type="ORF">Ae201684_003528</name>
</gene>
<organism evidence="7 8">
    <name type="scientific">Aphanomyces euteiches</name>
    <dbReference type="NCBI Taxonomy" id="100861"/>
    <lineage>
        <taxon>Eukaryota</taxon>
        <taxon>Sar</taxon>
        <taxon>Stramenopiles</taxon>
        <taxon>Oomycota</taxon>
        <taxon>Saprolegniomycetes</taxon>
        <taxon>Saprolegniales</taxon>
        <taxon>Verrucalvaceae</taxon>
        <taxon>Aphanomyces</taxon>
    </lineage>
</organism>
<dbReference type="GO" id="GO:0008270">
    <property type="term" value="F:zinc ion binding"/>
    <property type="evidence" value="ECO:0007669"/>
    <property type="project" value="UniProtKB-KW"/>
</dbReference>
<feature type="region of interest" description="Disordered" evidence="5">
    <location>
        <begin position="964"/>
        <end position="990"/>
    </location>
</feature>
<dbReference type="InterPro" id="IPR013083">
    <property type="entry name" value="Znf_RING/FYVE/PHD"/>
</dbReference>
<proteinExistence type="predicted"/>
<evidence type="ECO:0000313" key="8">
    <source>
        <dbReference type="Proteomes" id="UP000481153"/>
    </source>
</evidence>
<dbReference type="InterPro" id="IPR023393">
    <property type="entry name" value="START-like_dom_sf"/>
</dbReference>
<dbReference type="Pfam" id="PF01363">
    <property type="entry name" value="FYVE"/>
    <property type="match status" value="2"/>
</dbReference>
<evidence type="ECO:0000259" key="6">
    <source>
        <dbReference type="PROSITE" id="PS50178"/>
    </source>
</evidence>